<dbReference type="RefSeq" id="WP_274150540.1">
    <property type="nucleotide sequence ID" value="NZ_CP117811.1"/>
</dbReference>
<sequence length="790" mass="90150">MRHYLLAPLFYLVLLSGYSQSKDLANSSQIKKTAPEMLSTYKQKALHTGRLQEARPSQGELVYCNPQPLYWPAERGKTYRIELSSDSTFPPGKTTLSEAKPWAIYNHHEPLNNGRWYWRHQKQKDNSSWGEWSETHSFKVDDSSYTKQIKSFKNFLEAIPKAHPRINLAGESVEEFRVRAAKHPYTANYVSLIRRKNPLINLMQEGYYLTGDEEFAKKGAEFFKIALEKLKPGHKFLAVRVMGQLAGMYDAFYHYHDADTHKMFKEKAMLVLDFHTRMRGDLEARALDNHFWQMSMFGYLRTAMVMAHDHPETHEHLEYAYNLAMSKFPIVGPSDGGWANGQGYFHVNGVTLMNVPKDLLLGGINLYESLPWYKSTSDYLSYCSGFGGVVPGFGDKAEKRNRTMYGMEHNLLFRQIKDNPLAAWTLREQQKFNNIWISEMDYIQQNKVREDWMDAPRPQYIPGAAVFRGVGIAALHSDINNPKENTVVYLKSSPYGGGVGHMTSSQNCFNISYKGLKLFYNTGNYKAGFSSPHIYTDYRHTRAHNGMLVNGRSQGFGMHYFAWIKHFADNDQIAYACGDAAQAYGKIDETADEHLRGKFGYGYLPESPLSKYDRHVALCRPNLLVVYDVVEAKEKADFALTFNSRLKTSSLSKDGVFSVMSTKSRGDLQVFSDSKLEHSFSDKYVTPFWKEQPSRARYDTVNKSKQTRFLTIIQMGDAATAPKVLSMKNGELEALGFTIKAELDSSKPVQFSVKSKDALLKVSDKQNPVLIGTVDKIKSRKVAEYLKPIY</sequence>
<feature type="domain" description="Heparinase II N-terminal" evidence="4">
    <location>
        <begin position="74"/>
        <end position="195"/>
    </location>
</feature>
<feature type="domain" description="Heparinase II N-terminal" evidence="4">
    <location>
        <begin position="197"/>
        <end position="416"/>
    </location>
</feature>
<evidence type="ECO:0000259" key="3">
    <source>
        <dbReference type="Pfam" id="PF07940"/>
    </source>
</evidence>
<dbReference type="InterPro" id="IPR008929">
    <property type="entry name" value="Chondroitin_lyas"/>
</dbReference>
<protein>
    <submittedName>
        <fullName evidence="5">DUF4962 domain-containing protein</fullName>
    </submittedName>
</protein>
<proteinExistence type="predicted"/>
<evidence type="ECO:0000256" key="2">
    <source>
        <dbReference type="SAM" id="SignalP"/>
    </source>
</evidence>
<keyword evidence="2" id="KW-0732">Signal</keyword>
<dbReference type="Gene3D" id="1.50.10.100">
    <property type="entry name" value="Chondroitin AC/alginate lyase"/>
    <property type="match status" value="1"/>
</dbReference>
<evidence type="ECO:0000259" key="4">
    <source>
        <dbReference type="Pfam" id="PF16332"/>
    </source>
</evidence>
<dbReference type="Proteomes" id="UP001214250">
    <property type="component" value="Chromosome 1"/>
</dbReference>
<feature type="signal peptide" evidence="2">
    <location>
        <begin position="1"/>
        <end position="21"/>
    </location>
</feature>
<dbReference type="Pfam" id="PF07940">
    <property type="entry name" value="Hepar_II_III_C"/>
    <property type="match status" value="1"/>
</dbReference>
<dbReference type="Gene3D" id="2.70.98.70">
    <property type="match status" value="1"/>
</dbReference>
<feature type="domain" description="Heparinase II/III-like C-terminal" evidence="3">
    <location>
        <begin position="465"/>
        <end position="676"/>
    </location>
</feature>
<evidence type="ECO:0000313" key="6">
    <source>
        <dbReference type="Proteomes" id="UP001214250"/>
    </source>
</evidence>
<evidence type="ECO:0000256" key="1">
    <source>
        <dbReference type="ARBA" id="ARBA00004196"/>
    </source>
</evidence>
<accession>A0ABY7VTC6</accession>
<feature type="chain" id="PRO_5047076988" evidence="2">
    <location>
        <begin position="22"/>
        <end position="790"/>
    </location>
</feature>
<keyword evidence="6" id="KW-1185">Reference proteome</keyword>
<dbReference type="Pfam" id="PF16332">
    <property type="entry name" value="DUF4962"/>
    <property type="match status" value="2"/>
</dbReference>
<dbReference type="InterPro" id="IPR012480">
    <property type="entry name" value="Hepar_II_III_C"/>
</dbReference>
<comment type="subcellular location">
    <subcellularLocation>
        <location evidence="1">Cell envelope</location>
    </subcellularLocation>
</comment>
<dbReference type="InterPro" id="IPR013783">
    <property type="entry name" value="Ig-like_fold"/>
</dbReference>
<gene>
    <name evidence="5" type="ORF">PQO03_00660</name>
</gene>
<dbReference type="Gene3D" id="2.60.40.10">
    <property type="entry name" value="Immunoglobulins"/>
    <property type="match status" value="1"/>
</dbReference>
<dbReference type="EMBL" id="CP117811">
    <property type="protein sequence ID" value="WDE96475.1"/>
    <property type="molecule type" value="Genomic_DNA"/>
</dbReference>
<reference evidence="5 6" key="1">
    <citation type="submission" date="2023-02" db="EMBL/GenBank/DDBJ databases">
        <title>Genome sequence of Lentisphaera profundi SAORIC-696.</title>
        <authorList>
            <person name="Kim e."/>
            <person name="Cho J.-C."/>
            <person name="Choi A."/>
            <person name="Kang I."/>
        </authorList>
    </citation>
    <scope>NUCLEOTIDE SEQUENCE [LARGE SCALE GENOMIC DNA]</scope>
    <source>
        <strain evidence="5 6">SAORIC-696</strain>
    </source>
</reference>
<organism evidence="5 6">
    <name type="scientific">Lentisphaera profundi</name>
    <dbReference type="NCBI Taxonomy" id="1658616"/>
    <lineage>
        <taxon>Bacteria</taxon>
        <taxon>Pseudomonadati</taxon>
        <taxon>Lentisphaerota</taxon>
        <taxon>Lentisphaeria</taxon>
        <taxon>Lentisphaerales</taxon>
        <taxon>Lentisphaeraceae</taxon>
        <taxon>Lentisphaera</taxon>
    </lineage>
</organism>
<name>A0ABY7VTC6_9BACT</name>
<dbReference type="InterPro" id="IPR032518">
    <property type="entry name" value="HepII_N"/>
</dbReference>
<evidence type="ECO:0000313" key="5">
    <source>
        <dbReference type="EMBL" id="WDE96475.1"/>
    </source>
</evidence>